<evidence type="ECO:0008006" key="3">
    <source>
        <dbReference type="Google" id="ProtNLM"/>
    </source>
</evidence>
<keyword evidence="2" id="KW-1185">Reference proteome</keyword>
<accession>A0A1I2BY49</accession>
<proteinExistence type="predicted"/>
<reference evidence="2" key="1">
    <citation type="submission" date="2016-10" db="EMBL/GenBank/DDBJ databases">
        <authorList>
            <person name="Varghese N."/>
            <person name="Submissions S."/>
        </authorList>
    </citation>
    <scope>NUCLEOTIDE SEQUENCE [LARGE SCALE GENOMIC DNA]</scope>
    <source>
        <strain evidence="2">CGMCC 1.10223</strain>
    </source>
</reference>
<organism evidence="1 2">
    <name type="scientific">Paenibacillus algorifonticola</name>
    <dbReference type="NCBI Taxonomy" id="684063"/>
    <lineage>
        <taxon>Bacteria</taxon>
        <taxon>Bacillati</taxon>
        <taxon>Bacillota</taxon>
        <taxon>Bacilli</taxon>
        <taxon>Bacillales</taxon>
        <taxon>Paenibacillaceae</taxon>
        <taxon>Paenibacillus</taxon>
    </lineage>
</organism>
<evidence type="ECO:0000313" key="2">
    <source>
        <dbReference type="Proteomes" id="UP000183410"/>
    </source>
</evidence>
<dbReference type="EMBL" id="FONN01000004">
    <property type="protein sequence ID" value="SFE60862.1"/>
    <property type="molecule type" value="Genomic_DNA"/>
</dbReference>
<dbReference type="RefSeq" id="WP_218158228.1">
    <property type="nucleotide sequence ID" value="NZ_FONN01000004.1"/>
</dbReference>
<dbReference type="Gene3D" id="3.10.450.50">
    <property type="match status" value="1"/>
</dbReference>
<protein>
    <recommendedName>
        <fullName evidence="3">SnoaL-like domain-containing protein</fullName>
    </recommendedName>
</protein>
<sequence>MMTNTTHTAVLDDYFQLFDASRTEKLLVLFTPDVEIILNGTKRTG</sequence>
<evidence type="ECO:0000313" key="1">
    <source>
        <dbReference type="EMBL" id="SFE60862.1"/>
    </source>
</evidence>
<gene>
    <name evidence="1" type="ORF">SAMN04487969_104143</name>
</gene>
<dbReference type="AlphaFoldDB" id="A0A1I2BY49"/>
<name>A0A1I2BY49_9BACL</name>
<dbReference type="Proteomes" id="UP000183410">
    <property type="component" value="Unassembled WGS sequence"/>
</dbReference>
<dbReference type="InterPro" id="IPR032710">
    <property type="entry name" value="NTF2-like_dom_sf"/>
</dbReference>
<dbReference type="SUPFAM" id="SSF54427">
    <property type="entry name" value="NTF2-like"/>
    <property type="match status" value="1"/>
</dbReference>